<protein>
    <submittedName>
        <fullName evidence="1">Uncharacterized protein</fullName>
    </submittedName>
</protein>
<evidence type="ECO:0000313" key="1">
    <source>
        <dbReference type="EMBL" id="GES98655.1"/>
    </source>
</evidence>
<proteinExistence type="predicted"/>
<comment type="caution">
    <text evidence="1">The sequence shown here is derived from an EMBL/GenBank/DDBJ whole genome shotgun (WGS) entry which is preliminary data.</text>
</comment>
<name>A0A8H3M6F4_9GLOM</name>
<reference evidence="1" key="1">
    <citation type="submission" date="2019-10" db="EMBL/GenBank/DDBJ databases">
        <title>Conservation and host-specific expression of non-tandemly repeated heterogenous ribosome RNA gene in arbuscular mycorrhizal fungi.</title>
        <authorList>
            <person name="Maeda T."/>
            <person name="Kobayashi Y."/>
            <person name="Nakagawa T."/>
            <person name="Ezawa T."/>
            <person name="Yamaguchi K."/>
            <person name="Bino T."/>
            <person name="Nishimoto Y."/>
            <person name="Shigenobu S."/>
            <person name="Kawaguchi M."/>
        </authorList>
    </citation>
    <scope>NUCLEOTIDE SEQUENCE</scope>
    <source>
        <strain evidence="1">HR1</strain>
    </source>
</reference>
<organism evidence="1 2">
    <name type="scientific">Rhizophagus clarus</name>
    <dbReference type="NCBI Taxonomy" id="94130"/>
    <lineage>
        <taxon>Eukaryota</taxon>
        <taxon>Fungi</taxon>
        <taxon>Fungi incertae sedis</taxon>
        <taxon>Mucoromycota</taxon>
        <taxon>Glomeromycotina</taxon>
        <taxon>Glomeromycetes</taxon>
        <taxon>Glomerales</taxon>
        <taxon>Glomeraceae</taxon>
        <taxon>Rhizophagus</taxon>
    </lineage>
</organism>
<sequence>MKKGFLLTKPAKKVEKLDSLPLVTINYEDYDSKTLSSNCFHNIITDFLSDLVTKNSPFFNSIIFSDSKDYNVFFDKYKDQQVSGSKLIEKIDTNDCYSQTACFLACIFNIFLLNDKLIEILYVHGF</sequence>
<gene>
    <name evidence="1" type="ORF">RCL2_002518800</name>
</gene>
<dbReference type="EMBL" id="BLAL01000274">
    <property type="protein sequence ID" value="GES98655.1"/>
    <property type="molecule type" value="Genomic_DNA"/>
</dbReference>
<dbReference type="AlphaFoldDB" id="A0A8H3M6F4"/>
<accession>A0A8H3M6F4</accession>
<dbReference type="Proteomes" id="UP000615446">
    <property type="component" value="Unassembled WGS sequence"/>
</dbReference>
<evidence type="ECO:0000313" key="2">
    <source>
        <dbReference type="Proteomes" id="UP000615446"/>
    </source>
</evidence>